<evidence type="ECO:0000256" key="6">
    <source>
        <dbReference type="SAM" id="SignalP"/>
    </source>
</evidence>
<organism evidence="7 8">
    <name type="scientific">Sciurus vulgaris</name>
    <name type="common">Eurasian red squirrel</name>
    <dbReference type="NCBI Taxonomy" id="55149"/>
    <lineage>
        <taxon>Eukaryota</taxon>
        <taxon>Metazoa</taxon>
        <taxon>Chordata</taxon>
        <taxon>Craniata</taxon>
        <taxon>Vertebrata</taxon>
        <taxon>Euteleostomi</taxon>
        <taxon>Mammalia</taxon>
        <taxon>Eutheria</taxon>
        <taxon>Euarchontoglires</taxon>
        <taxon>Glires</taxon>
        <taxon>Rodentia</taxon>
        <taxon>Sciuromorpha</taxon>
        <taxon>Sciuridae</taxon>
        <taxon>Sciurinae</taxon>
        <taxon>Sciurini</taxon>
        <taxon>Sciurus</taxon>
    </lineage>
</organism>
<accession>A0A8D2DP06</accession>
<evidence type="ECO:0000256" key="4">
    <source>
        <dbReference type="ARBA" id="ARBA00022679"/>
    </source>
</evidence>
<keyword evidence="5" id="KW-0812">Transmembrane</keyword>
<dbReference type="SUPFAM" id="SSF53756">
    <property type="entry name" value="UDP-Glycosyltransferase/glycogen phosphorylase"/>
    <property type="match status" value="2"/>
</dbReference>
<protein>
    <submittedName>
        <fullName evidence="7">UDP glucuronosyltransferase family 2 member A1 complex locus</fullName>
    </submittedName>
</protein>
<dbReference type="PROSITE" id="PS00375">
    <property type="entry name" value="UDPGT"/>
    <property type="match status" value="1"/>
</dbReference>
<dbReference type="Gene3D" id="3.40.50.2000">
    <property type="entry name" value="Glycogen Phosphorylase B"/>
    <property type="match status" value="3"/>
</dbReference>
<keyword evidence="6" id="KW-0732">Signal</keyword>
<proteinExistence type="inferred from homology"/>
<keyword evidence="3" id="KW-0328">Glycosyltransferase</keyword>
<dbReference type="Ensembl" id="ENSSVLT00005032266.1">
    <property type="protein sequence ID" value="ENSSVLP00005029038.1"/>
    <property type="gene ID" value="ENSSVLG00005022816.1"/>
</dbReference>
<keyword evidence="5" id="KW-1133">Transmembrane helix</keyword>
<dbReference type="Pfam" id="PF00201">
    <property type="entry name" value="UDPGT"/>
    <property type="match status" value="2"/>
</dbReference>
<keyword evidence="5" id="KW-0472">Membrane</keyword>
<keyword evidence="8" id="KW-1185">Reference proteome</keyword>
<dbReference type="InterPro" id="IPR050271">
    <property type="entry name" value="UDP-glycosyltransferase"/>
</dbReference>
<dbReference type="FunFam" id="3.40.50.2000:FF:000158">
    <property type="entry name" value="UDP-glucuronosyltransferase 2A1"/>
    <property type="match status" value="1"/>
</dbReference>
<reference evidence="7" key="2">
    <citation type="submission" date="2025-09" db="UniProtKB">
        <authorList>
            <consortium name="Ensembl"/>
        </authorList>
    </citation>
    <scope>IDENTIFICATION</scope>
</reference>
<dbReference type="PANTHER" id="PTHR48043:SF137">
    <property type="entry name" value="UDP-GLUCURONOSYLTRANSFERASE 2A3"/>
    <property type="match status" value="1"/>
</dbReference>
<dbReference type="GO" id="GO:0009608">
    <property type="term" value="P:response to symbiont"/>
    <property type="evidence" value="ECO:0007669"/>
    <property type="project" value="Ensembl"/>
</dbReference>
<dbReference type="GO" id="GO:0008206">
    <property type="term" value="P:bile acid metabolic process"/>
    <property type="evidence" value="ECO:0007669"/>
    <property type="project" value="Ensembl"/>
</dbReference>
<dbReference type="InterPro" id="IPR002213">
    <property type="entry name" value="UDP_glucos_trans"/>
</dbReference>
<dbReference type="GO" id="GO:0007606">
    <property type="term" value="P:sensory perception of chemical stimulus"/>
    <property type="evidence" value="ECO:0007669"/>
    <property type="project" value="Ensembl"/>
</dbReference>
<dbReference type="CDD" id="cd03784">
    <property type="entry name" value="GT1_Gtf-like"/>
    <property type="match status" value="1"/>
</dbReference>
<sequence length="693" mass="79115">MFISILLLSLQISLLGTTLGGNVLIWPVEGSHWLNVKIIIDELITKQHNVTVLVASGALFITPSVSPSLTFEVYKVPFSKERVEGVIKNFVLTWLEHRPSPSTLWRFYQEMAKVIDDFHRVSREICDGVLKNEKLMEKLKKGKFEVLVSDPVFPCGDIVALKLGIPFIYSLRFSPASTVEKHCGKVPYPPSYVPAILSELTDKMSFADRVRNFISYLLQDYIFETLWKPWDSYYSNALDGSHWLNIKIIVEELIQRNHSVTVLVSPKSLFINSSSDFSVKFEEIPVSYKKSNIDSIIEHIIRLWKNHRPTPFTIWTFYKELGKLLDSIFQVNTQICDGVFNNPSLMARLQKGGFDVLVADPVLVCGELVALKLGIPFIYTLRFSPAWTVERNCGKIPAPMSYVPAALSELTDQMTFGERVKNAISYSLQDYIFQSYWKEWNSYHSEVLGRPTTLCETMGKAEIWLIRTYWDFEFPRPYLPNFEFVGGLHCKPAKPLPKVVWRYKGKKPATLGANTRIFDWLPQNDLLGHPKTKAFVTHGGTNGIYEAIYHGIPMVGIPIFGDQPDNIVHMKAKGAAVEVKFNTMTSADLLSALRTVIYQPSYKENAMRLSRIHHDQPVKPLDRAVFWIEFVMRHKGAKHLRPASHDLTWFQYHSLDVIGFLLACVATVIFMVTKCCLFSCQKIGKTGKKKKRE</sequence>
<dbReference type="AlphaFoldDB" id="A0A8D2DP06"/>
<evidence type="ECO:0000313" key="8">
    <source>
        <dbReference type="Proteomes" id="UP000694564"/>
    </source>
</evidence>
<dbReference type="GO" id="GO:0006805">
    <property type="term" value="P:xenobiotic metabolic process"/>
    <property type="evidence" value="ECO:0007669"/>
    <property type="project" value="Ensembl"/>
</dbReference>
<reference evidence="7" key="1">
    <citation type="submission" date="2025-08" db="UniProtKB">
        <authorList>
            <consortium name="Ensembl"/>
        </authorList>
    </citation>
    <scope>IDENTIFICATION</scope>
</reference>
<evidence type="ECO:0000256" key="2">
    <source>
        <dbReference type="ARBA" id="ARBA00009995"/>
    </source>
</evidence>
<keyword evidence="4" id="KW-0808">Transferase</keyword>
<feature type="chain" id="PRO_5034198476" evidence="6">
    <location>
        <begin position="21"/>
        <end position="693"/>
    </location>
</feature>
<dbReference type="GO" id="GO:0016020">
    <property type="term" value="C:membrane"/>
    <property type="evidence" value="ECO:0007669"/>
    <property type="project" value="UniProtKB-SubCell"/>
</dbReference>
<dbReference type="GO" id="GO:0015020">
    <property type="term" value="F:glucuronosyltransferase activity"/>
    <property type="evidence" value="ECO:0007669"/>
    <property type="project" value="Ensembl"/>
</dbReference>
<name>A0A8D2DP06_SCIVU</name>
<evidence type="ECO:0000256" key="3">
    <source>
        <dbReference type="ARBA" id="ARBA00022676"/>
    </source>
</evidence>
<comment type="similarity">
    <text evidence="2">Belongs to the UDP-glycosyltransferase family.</text>
</comment>
<evidence type="ECO:0000256" key="1">
    <source>
        <dbReference type="ARBA" id="ARBA00004167"/>
    </source>
</evidence>
<dbReference type="Proteomes" id="UP000694564">
    <property type="component" value="Chromosome 9"/>
</dbReference>
<dbReference type="GeneTree" id="ENSGT00940000161344"/>
<gene>
    <name evidence="7" type="primary">UGT2A1</name>
</gene>
<dbReference type="FunFam" id="3.40.50.2000:FF:000081">
    <property type="entry name" value="UDP-glucuronosyltransferase 2A2"/>
    <property type="match status" value="1"/>
</dbReference>
<feature type="signal peptide" evidence="6">
    <location>
        <begin position="1"/>
        <end position="20"/>
    </location>
</feature>
<dbReference type="PANTHER" id="PTHR48043">
    <property type="entry name" value="EG:EG0003.4 PROTEIN-RELATED"/>
    <property type="match status" value="1"/>
</dbReference>
<dbReference type="InterPro" id="IPR035595">
    <property type="entry name" value="UDP_glycos_trans_CS"/>
</dbReference>
<dbReference type="FunFam" id="3.40.50.2000:FF:000134">
    <property type="entry name" value="UDP-glucuronosyltransferase 2A2 isoform X1"/>
    <property type="match status" value="1"/>
</dbReference>
<evidence type="ECO:0000313" key="7">
    <source>
        <dbReference type="Ensembl" id="ENSSVLP00005029038.1"/>
    </source>
</evidence>
<evidence type="ECO:0000256" key="5">
    <source>
        <dbReference type="SAM" id="Phobius"/>
    </source>
</evidence>
<feature type="transmembrane region" description="Helical" evidence="5">
    <location>
        <begin position="657"/>
        <end position="680"/>
    </location>
</feature>
<comment type="subcellular location">
    <subcellularLocation>
        <location evidence="1">Membrane</location>
        <topology evidence="1">Single-pass membrane protein</topology>
    </subcellularLocation>
</comment>